<name>A0A563VRU6_9CYAN</name>
<gene>
    <name evidence="6" type="ORF">H1P_2430009</name>
</gene>
<dbReference type="OrthoDB" id="9156049at2"/>
<feature type="transmembrane region" description="Helical" evidence="5">
    <location>
        <begin position="404"/>
        <end position="426"/>
    </location>
</feature>
<dbReference type="AlphaFoldDB" id="A0A563VRU6"/>
<evidence type="ECO:0000256" key="5">
    <source>
        <dbReference type="SAM" id="Phobius"/>
    </source>
</evidence>
<dbReference type="PANTHER" id="PTHR10283">
    <property type="entry name" value="SOLUTE CARRIER FAMILY 13 MEMBER"/>
    <property type="match status" value="1"/>
</dbReference>
<protein>
    <submittedName>
        <fullName evidence="6">Citrate transporter</fullName>
    </submittedName>
</protein>
<comment type="subcellular location">
    <subcellularLocation>
        <location evidence="1">Membrane</location>
        <topology evidence="1">Multi-pass membrane protein</topology>
    </subcellularLocation>
</comment>
<proteinExistence type="predicted"/>
<feature type="transmembrane region" description="Helical" evidence="5">
    <location>
        <begin position="101"/>
        <end position="120"/>
    </location>
</feature>
<feature type="transmembrane region" description="Helical" evidence="5">
    <location>
        <begin position="329"/>
        <end position="348"/>
    </location>
</feature>
<feature type="transmembrane region" description="Helical" evidence="5">
    <location>
        <begin position="373"/>
        <end position="392"/>
    </location>
</feature>
<evidence type="ECO:0000256" key="2">
    <source>
        <dbReference type="ARBA" id="ARBA00022692"/>
    </source>
</evidence>
<feature type="transmembrane region" description="Helical" evidence="5">
    <location>
        <begin position="143"/>
        <end position="167"/>
    </location>
</feature>
<feature type="transmembrane region" description="Helical" evidence="5">
    <location>
        <begin position="27"/>
        <end position="47"/>
    </location>
</feature>
<evidence type="ECO:0000313" key="6">
    <source>
        <dbReference type="EMBL" id="VEP14133.1"/>
    </source>
</evidence>
<dbReference type="EMBL" id="CAACVJ010000161">
    <property type="protein sequence ID" value="VEP14133.1"/>
    <property type="molecule type" value="Genomic_DNA"/>
</dbReference>
<feature type="transmembrane region" description="Helical" evidence="5">
    <location>
        <begin position="275"/>
        <end position="293"/>
    </location>
</feature>
<evidence type="ECO:0000256" key="1">
    <source>
        <dbReference type="ARBA" id="ARBA00004141"/>
    </source>
</evidence>
<feature type="transmembrane region" description="Helical" evidence="5">
    <location>
        <begin position="59"/>
        <end position="89"/>
    </location>
</feature>
<dbReference type="Proteomes" id="UP000320055">
    <property type="component" value="Unassembled WGS sequence"/>
</dbReference>
<dbReference type="InterPro" id="IPR001898">
    <property type="entry name" value="SLC13A/DASS"/>
</dbReference>
<reference evidence="6 7" key="1">
    <citation type="submission" date="2019-01" db="EMBL/GenBank/DDBJ databases">
        <authorList>
            <person name="Brito A."/>
        </authorList>
    </citation>
    <scope>NUCLEOTIDE SEQUENCE [LARGE SCALE GENOMIC DNA]</scope>
    <source>
        <strain evidence="6">1</strain>
    </source>
</reference>
<evidence type="ECO:0000256" key="4">
    <source>
        <dbReference type="ARBA" id="ARBA00023136"/>
    </source>
</evidence>
<organism evidence="6 7">
    <name type="scientific">Hyella patelloides LEGE 07179</name>
    <dbReference type="NCBI Taxonomy" id="945734"/>
    <lineage>
        <taxon>Bacteria</taxon>
        <taxon>Bacillati</taxon>
        <taxon>Cyanobacteriota</taxon>
        <taxon>Cyanophyceae</taxon>
        <taxon>Pleurocapsales</taxon>
        <taxon>Hyellaceae</taxon>
        <taxon>Hyella</taxon>
    </lineage>
</organism>
<dbReference type="Pfam" id="PF00939">
    <property type="entry name" value="Na_sulph_symp"/>
    <property type="match status" value="1"/>
</dbReference>
<feature type="transmembrane region" description="Helical" evidence="5">
    <location>
        <begin position="299"/>
        <end position="322"/>
    </location>
</feature>
<feature type="transmembrane region" description="Helical" evidence="5">
    <location>
        <begin position="188"/>
        <end position="212"/>
    </location>
</feature>
<sequence>MNNTKKVPKTYGYRETWRTSNPRPFRWVVDATLPLALTLTAGIAVLLPTSLPTEGRLALFAFIVAAILWSTTSINAAYVALGTVMLLVLTGGASQEQLFEALSSDVIWLMIGAFILGGAVKKTGLAARLTQIVVGRATTVRSLFWLLTSILIPLSFVIPSTSGRAAVTIPVFRSITSEIEDRRITRAIALLMPTIILVSTIGAIVGAGSHLIANDLLYQITQQRISFTQWAIYGLPFAIAASYASCWVIMRLFLNKSRLDRRLPKQEQKQKPLSLDEIKTFAIVLLMMLLWFSESWHGYEIATVSLAGALLLTLPNFGVLSWQDGVKAVSWNLIIFVGAALVLGRSLIDSDAAQWIISRIFEISGIAQTDSQLLVILLLALISLTSHLYMTSHTARAAALVPPMLYLASSLQLNPVAVLFLSTVGMDYCLTFPVSSKALLIFCELDSSTYQPADLLRLSSVLLLVHLGLIILFYFGYWRWIGLAL</sequence>
<keyword evidence="3 5" id="KW-1133">Transmembrane helix</keyword>
<feature type="transmembrane region" description="Helical" evidence="5">
    <location>
        <begin position="232"/>
        <end position="254"/>
    </location>
</feature>
<evidence type="ECO:0000256" key="3">
    <source>
        <dbReference type="ARBA" id="ARBA00022989"/>
    </source>
</evidence>
<dbReference type="GO" id="GO:0022857">
    <property type="term" value="F:transmembrane transporter activity"/>
    <property type="evidence" value="ECO:0007669"/>
    <property type="project" value="InterPro"/>
</dbReference>
<feature type="transmembrane region" description="Helical" evidence="5">
    <location>
        <begin position="455"/>
        <end position="477"/>
    </location>
</feature>
<dbReference type="RefSeq" id="WP_144872469.1">
    <property type="nucleotide sequence ID" value="NZ_LR213986.1"/>
</dbReference>
<evidence type="ECO:0000313" key="7">
    <source>
        <dbReference type="Proteomes" id="UP000320055"/>
    </source>
</evidence>
<accession>A0A563VRU6</accession>
<keyword evidence="7" id="KW-1185">Reference proteome</keyword>
<dbReference type="GO" id="GO:0005886">
    <property type="term" value="C:plasma membrane"/>
    <property type="evidence" value="ECO:0007669"/>
    <property type="project" value="TreeGrafter"/>
</dbReference>
<keyword evidence="2 5" id="KW-0812">Transmembrane</keyword>
<keyword evidence="4 5" id="KW-0472">Membrane</keyword>